<name>A0A816DB01_ADIRI</name>
<dbReference type="OrthoDB" id="2890956at2759"/>
<dbReference type="PANTHER" id="PTHR45641">
    <property type="entry name" value="TETRATRICOPEPTIDE REPEAT PROTEIN (AFU_ORTHOLOGUE AFUA_6G03870)"/>
    <property type="match status" value="1"/>
</dbReference>
<dbReference type="Pfam" id="PF13424">
    <property type="entry name" value="TPR_12"/>
    <property type="match status" value="1"/>
</dbReference>
<dbReference type="EMBL" id="CAJNOR010008502">
    <property type="protein sequence ID" value="CAF1633941.1"/>
    <property type="molecule type" value="Genomic_DNA"/>
</dbReference>
<dbReference type="InterPro" id="IPR011990">
    <property type="entry name" value="TPR-like_helical_dom_sf"/>
</dbReference>
<dbReference type="AlphaFoldDB" id="A0A816DB01"/>
<reference evidence="5" key="1">
    <citation type="submission" date="2021-02" db="EMBL/GenBank/DDBJ databases">
        <authorList>
            <person name="Nowell W R."/>
        </authorList>
    </citation>
    <scope>NUCLEOTIDE SEQUENCE</scope>
</reference>
<organism evidence="5 6">
    <name type="scientific">Adineta ricciae</name>
    <name type="common">Rotifer</name>
    <dbReference type="NCBI Taxonomy" id="249248"/>
    <lineage>
        <taxon>Eukaryota</taxon>
        <taxon>Metazoa</taxon>
        <taxon>Spiralia</taxon>
        <taxon>Gnathifera</taxon>
        <taxon>Rotifera</taxon>
        <taxon>Eurotatoria</taxon>
        <taxon>Bdelloidea</taxon>
        <taxon>Adinetida</taxon>
        <taxon>Adinetidae</taxon>
        <taxon>Adineta</taxon>
    </lineage>
</organism>
<protein>
    <submittedName>
        <fullName evidence="5">Uncharacterized protein</fullName>
    </submittedName>
</protein>
<dbReference type="InterPro" id="IPR019734">
    <property type="entry name" value="TPR_rpt"/>
</dbReference>
<accession>A0A816DB01</accession>
<feature type="repeat" description="TPR" evidence="3">
    <location>
        <begin position="165"/>
        <end position="198"/>
    </location>
</feature>
<dbReference type="Pfam" id="PF13181">
    <property type="entry name" value="TPR_8"/>
    <property type="match status" value="1"/>
</dbReference>
<proteinExistence type="predicted"/>
<dbReference type="PANTHER" id="PTHR45641:SF1">
    <property type="entry name" value="AAA+ ATPASE DOMAIN-CONTAINING PROTEIN"/>
    <property type="match status" value="1"/>
</dbReference>
<evidence type="ECO:0000313" key="6">
    <source>
        <dbReference type="Proteomes" id="UP000663828"/>
    </source>
</evidence>
<dbReference type="SMART" id="SM00028">
    <property type="entry name" value="TPR"/>
    <property type="match status" value="3"/>
</dbReference>
<dbReference type="Gene3D" id="3.90.176.10">
    <property type="entry name" value="Toxin ADP-ribosyltransferase, Chain A, domain 1"/>
    <property type="match status" value="1"/>
</dbReference>
<dbReference type="PROSITE" id="PS50005">
    <property type="entry name" value="TPR"/>
    <property type="match status" value="1"/>
</dbReference>
<keyword evidence="1" id="KW-0677">Repeat</keyword>
<keyword evidence="6" id="KW-1185">Reference proteome</keyword>
<evidence type="ECO:0000256" key="3">
    <source>
        <dbReference type="PROSITE-ProRule" id="PRU00339"/>
    </source>
</evidence>
<gene>
    <name evidence="4" type="ORF">EDS130_LOCUS17592</name>
    <name evidence="5" type="ORF">XAT740_LOCUS52132</name>
</gene>
<evidence type="ECO:0000313" key="4">
    <source>
        <dbReference type="EMBL" id="CAF1054304.1"/>
    </source>
</evidence>
<keyword evidence="2 3" id="KW-0802">TPR repeat</keyword>
<dbReference type="SUPFAM" id="SSF56399">
    <property type="entry name" value="ADP-ribosylation"/>
    <property type="match status" value="1"/>
</dbReference>
<evidence type="ECO:0000256" key="2">
    <source>
        <dbReference type="ARBA" id="ARBA00022803"/>
    </source>
</evidence>
<dbReference type="EMBL" id="CAJNOJ010000079">
    <property type="protein sequence ID" value="CAF1054304.1"/>
    <property type="molecule type" value="Genomic_DNA"/>
</dbReference>
<comment type="caution">
    <text evidence="5">The sequence shown here is derived from an EMBL/GenBank/DDBJ whole genome shotgun (WGS) entry which is preliminary data.</text>
</comment>
<evidence type="ECO:0000313" key="5">
    <source>
        <dbReference type="EMBL" id="CAF1633941.1"/>
    </source>
</evidence>
<evidence type="ECO:0000256" key="1">
    <source>
        <dbReference type="ARBA" id="ARBA00022737"/>
    </source>
</evidence>
<sequence>MSTDELEILRRPIGELISINSFFSTTLNLSEALAFLNRSIISSDLHRVLFVIDANPKVVTFKPFADISEFSNYKGEREILFMIECIFLLVDIHLLSLAKVLHNMGRIDLAERMLKRLLSELPSNDPSLQRVYWPRGLVTKDKGDYDDSQEWFNKVLELYIIVSVAMSYNNMGLVYTVIEEHDLAMEHHNRAVKIRLKCLPPQHPDIAMSYKNIGRIHERNGKWLKALVNYEKAAEIYYHSLPAQHSNVIQIN</sequence>
<dbReference type="Proteomes" id="UP000663852">
    <property type="component" value="Unassembled WGS sequence"/>
</dbReference>
<dbReference type="SUPFAM" id="SSF48452">
    <property type="entry name" value="TPR-like"/>
    <property type="match status" value="1"/>
</dbReference>
<dbReference type="Proteomes" id="UP000663828">
    <property type="component" value="Unassembled WGS sequence"/>
</dbReference>
<dbReference type="Gene3D" id="1.25.40.10">
    <property type="entry name" value="Tetratricopeptide repeat domain"/>
    <property type="match status" value="1"/>
</dbReference>